<name>A0AC61MSH9_9FIRM</name>
<gene>
    <name evidence="1" type="ORF">JFY71_07490</name>
</gene>
<dbReference type="EMBL" id="CP066744">
    <property type="protein sequence ID" value="QQK07166.1"/>
    <property type="molecule type" value="Genomic_DNA"/>
</dbReference>
<keyword evidence="2" id="KW-1185">Reference proteome</keyword>
<reference evidence="1 2" key="1">
    <citation type="journal article" date="2022" name="Int. J. Syst. Evol. Microbiol.">
        <title>Miniphocaeibacter halophilus sp. nov., an ammonium-tolerant acetate-producing bacterium isolated from a biogas system.</title>
        <authorList>
            <person name="Schnurer A."/>
            <person name="Singh A."/>
            <person name="Bi S."/>
            <person name="Qiao W."/>
            <person name="Westerholm M."/>
        </authorList>
    </citation>
    <scope>NUCLEOTIDE SEQUENCE [LARGE SCALE GENOMIC DNA]</scope>
    <source>
        <strain evidence="1 2">AMB_01</strain>
    </source>
</reference>
<evidence type="ECO:0000313" key="1">
    <source>
        <dbReference type="EMBL" id="QQK07166.1"/>
    </source>
</evidence>
<organism evidence="1 2">
    <name type="scientific">Miniphocaeibacter halophilus</name>
    <dbReference type="NCBI Taxonomy" id="2931922"/>
    <lineage>
        <taxon>Bacteria</taxon>
        <taxon>Bacillati</taxon>
        <taxon>Bacillota</taxon>
        <taxon>Tissierellia</taxon>
        <taxon>Tissierellales</taxon>
        <taxon>Peptoniphilaceae</taxon>
        <taxon>Miniphocaeibacter</taxon>
    </lineage>
</organism>
<protein>
    <submittedName>
        <fullName evidence="1">Uncharacterized protein</fullName>
    </submittedName>
</protein>
<sequence length="410" mass="48215">MKKKRRRKNKKNNLFLIFFYIAIFVIAFLLFDPSKFLKGKKSVENKATLTHLTEKDKLEEFNFIMKLLEEDYPYLAINEKYSEVNLSQIKEKYEKLIIETKDDINYEKILSDFFKEFNQPNLFLLNSDDYYLYKEYEEINGNSPWYDVLNSEMPTLRYGEYKNNFKNSNYFSGLSMTILLENKIAYIKITDFSPLFVETDKPLIENFINSIMDYPYLIIDIRDNQGQSIEYVLNNIVEPLAHDTLVMNSLILERNENHQEFLNYYNYLPYITIKTDFEKSSQLKDTPISNDNLENFPLYREYNIRIEKKTNFKGEIFLLQNRNTRNAADFFSQFSNITDFASTVGQFTGGNGVNLNTAFIELPKSGFVLSMPVGMGINEEGSPNTEFGTYPEIRVDEESDALNILLEMLN</sequence>
<proteinExistence type="predicted"/>
<dbReference type="Proteomes" id="UP000595814">
    <property type="component" value="Chromosome"/>
</dbReference>
<accession>A0AC61MSH9</accession>
<evidence type="ECO:0000313" key="2">
    <source>
        <dbReference type="Proteomes" id="UP000595814"/>
    </source>
</evidence>